<dbReference type="EMBL" id="GBRH01207852">
    <property type="protein sequence ID" value="JAD90043.1"/>
    <property type="molecule type" value="Transcribed_RNA"/>
</dbReference>
<dbReference type="AlphaFoldDB" id="A0A0A9DTL7"/>
<reference evidence="1" key="1">
    <citation type="submission" date="2014-09" db="EMBL/GenBank/DDBJ databases">
        <authorList>
            <person name="Magalhaes I.L.F."/>
            <person name="Oliveira U."/>
            <person name="Santos F.R."/>
            <person name="Vidigal T.H.D.A."/>
            <person name="Brescovit A.D."/>
            <person name="Santos A.J."/>
        </authorList>
    </citation>
    <scope>NUCLEOTIDE SEQUENCE</scope>
    <source>
        <tissue evidence="1">Shoot tissue taken approximately 20 cm above the soil surface</tissue>
    </source>
</reference>
<reference evidence="1" key="2">
    <citation type="journal article" date="2015" name="Data Brief">
        <title>Shoot transcriptome of the giant reed, Arundo donax.</title>
        <authorList>
            <person name="Barrero R.A."/>
            <person name="Guerrero F.D."/>
            <person name="Moolhuijzen P."/>
            <person name="Goolsby J.A."/>
            <person name="Tidwell J."/>
            <person name="Bellgard S.E."/>
            <person name="Bellgard M.I."/>
        </authorList>
    </citation>
    <scope>NUCLEOTIDE SEQUENCE</scope>
    <source>
        <tissue evidence="1">Shoot tissue taken approximately 20 cm above the soil surface</tissue>
    </source>
</reference>
<evidence type="ECO:0000313" key="1">
    <source>
        <dbReference type="EMBL" id="JAD90043.1"/>
    </source>
</evidence>
<organism evidence="1">
    <name type="scientific">Arundo donax</name>
    <name type="common">Giant reed</name>
    <name type="synonym">Donax arundinaceus</name>
    <dbReference type="NCBI Taxonomy" id="35708"/>
    <lineage>
        <taxon>Eukaryota</taxon>
        <taxon>Viridiplantae</taxon>
        <taxon>Streptophyta</taxon>
        <taxon>Embryophyta</taxon>
        <taxon>Tracheophyta</taxon>
        <taxon>Spermatophyta</taxon>
        <taxon>Magnoliopsida</taxon>
        <taxon>Liliopsida</taxon>
        <taxon>Poales</taxon>
        <taxon>Poaceae</taxon>
        <taxon>PACMAD clade</taxon>
        <taxon>Arundinoideae</taxon>
        <taxon>Arundineae</taxon>
        <taxon>Arundo</taxon>
    </lineage>
</organism>
<protein>
    <submittedName>
        <fullName evidence="1">Uncharacterized protein</fullName>
    </submittedName>
</protein>
<proteinExistence type="predicted"/>
<accession>A0A0A9DTL7</accession>
<sequence>MLESKGLAPKSVALLAALTQIRNKPKVTELTISQRCRLMHE</sequence>
<name>A0A0A9DTL7_ARUDO</name>